<evidence type="ECO:0000313" key="1">
    <source>
        <dbReference type="EMBL" id="KAJ0224849.1"/>
    </source>
</evidence>
<keyword evidence="2" id="KW-1185">Reference proteome</keyword>
<protein>
    <submittedName>
        <fullName evidence="1">Uncharacterized protein</fullName>
    </submittedName>
</protein>
<accession>A0A9R1WJA6</accession>
<evidence type="ECO:0000313" key="2">
    <source>
        <dbReference type="Proteomes" id="UP000235145"/>
    </source>
</evidence>
<proteinExistence type="predicted"/>
<organism evidence="1 2">
    <name type="scientific">Lactuca sativa</name>
    <name type="common">Garden lettuce</name>
    <dbReference type="NCBI Taxonomy" id="4236"/>
    <lineage>
        <taxon>Eukaryota</taxon>
        <taxon>Viridiplantae</taxon>
        <taxon>Streptophyta</taxon>
        <taxon>Embryophyta</taxon>
        <taxon>Tracheophyta</taxon>
        <taxon>Spermatophyta</taxon>
        <taxon>Magnoliopsida</taxon>
        <taxon>eudicotyledons</taxon>
        <taxon>Gunneridae</taxon>
        <taxon>Pentapetalae</taxon>
        <taxon>asterids</taxon>
        <taxon>campanulids</taxon>
        <taxon>Asterales</taxon>
        <taxon>Asteraceae</taxon>
        <taxon>Cichorioideae</taxon>
        <taxon>Cichorieae</taxon>
        <taxon>Lactucinae</taxon>
        <taxon>Lactuca</taxon>
    </lineage>
</organism>
<dbReference type="AlphaFoldDB" id="A0A9R1WJA6"/>
<comment type="caution">
    <text evidence="1">The sequence shown here is derived from an EMBL/GenBank/DDBJ whole genome shotgun (WGS) entry which is preliminary data.</text>
</comment>
<sequence length="111" mass="12529">MRRLCFTCSSSASVSKSDYDKFYIDQLLESFLAVSDSASVEAAFNRLVESRSTYSDQNGLIEHAFQCGSNLLEAIKRTIRKRSPVHNAFGWLLPHDLTVKDIIIPILIVDF</sequence>
<name>A0A9R1WJA6_LACSA</name>
<reference evidence="1 2" key="1">
    <citation type="journal article" date="2017" name="Nat. Commun.">
        <title>Genome assembly with in vitro proximity ligation data and whole-genome triplication in lettuce.</title>
        <authorList>
            <person name="Reyes-Chin-Wo S."/>
            <person name="Wang Z."/>
            <person name="Yang X."/>
            <person name="Kozik A."/>
            <person name="Arikit S."/>
            <person name="Song C."/>
            <person name="Xia L."/>
            <person name="Froenicke L."/>
            <person name="Lavelle D.O."/>
            <person name="Truco M.J."/>
            <person name="Xia R."/>
            <person name="Zhu S."/>
            <person name="Xu C."/>
            <person name="Xu H."/>
            <person name="Xu X."/>
            <person name="Cox K."/>
            <person name="Korf I."/>
            <person name="Meyers B.C."/>
            <person name="Michelmore R.W."/>
        </authorList>
    </citation>
    <scope>NUCLEOTIDE SEQUENCE [LARGE SCALE GENOMIC DNA]</scope>
    <source>
        <strain evidence="2">cv. Salinas</strain>
        <tissue evidence="1">Seedlings</tissue>
    </source>
</reference>
<dbReference type="Proteomes" id="UP000235145">
    <property type="component" value="Unassembled WGS sequence"/>
</dbReference>
<gene>
    <name evidence="1" type="ORF">LSAT_V11C100002800</name>
</gene>
<dbReference type="EMBL" id="NBSK02000001">
    <property type="protein sequence ID" value="KAJ0224849.1"/>
    <property type="molecule type" value="Genomic_DNA"/>
</dbReference>
<dbReference type="Gramene" id="rna-gnl|WGS:NBSK|LSAT_1X5801_mrna">
    <property type="protein sequence ID" value="cds-PLY89780.1"/>
    <property type="gene ID" value="gene-LSAT_1X5801"/>
</dbReference>